<proteinExistence type="inferred from homology"/>
<feature type="signal peptide" evidence="4">
    <location>
        <begin position="1"/>
        <end position="25"/>
    </location>
</feature>
<reference evidence="5 6" key="1">
    <citation type="journal article" date="2013" name="Nat. Genet.">
        <title>The high-quality draft genome of peach (Prunus persica) identifies unique patterns of genetic diversity, domestication and genome evolution.</title>
        <authorList>
            <consortium name="International Peach Genome Initiative"/>
            <person name="Verde I."/>
            <person name="Abbott A.G."/>
            <person name="Scalabrin S."/>
            <person name="Jung S."/>
            <person name="Shu S."/>
            <person name="Marroni F."/>
            <person name="Zhebentyayeva T."/>
            <person name="Dettori M.T."/>
            <person name="Grimwood J."/>
            <person name="Cattonaro F."/>
            <person name="Zuccolo A."/>
            <person name="Rossini L."/>
            <person name="Jenkins J."/>
            <person name="Vendramin E."/>
            <person name="Meisel L.A."/>
            <person name="Decroocq V."/>
            <person name="Sosinski B."/>
            <person name="Prochnik S."/>
            <person name="Mitros T."/>
            <person name="Policriti A."/>
            <person name="Cipriani G."/>
            <person name="Dondini L."/>
            <person name="Ficklin S."/>
            <person name="Goodstein D.M."/>
            <person name="Xuan P."/>
            <person name="Del Fabbro C."/>
            <person name="Aramini V."/>
            <person name="Copetti D."/>
            <person name="Gonzalez S."/>
            <person name="Horner D.S."/>
            <person name="Falchi R."/>
            <person name="Lucas S."/>
            <person name="Mica E."/>
            <person name="Maldonado J."/>
            <person name="Lazzari B."/>
            <person name="Bielenberg D."/>
            <person name="Pirona R."/>
            <person name="Miculan M."/>
            <person name="Barakat A."/>
            <person name="Testolin R."/>
            <person name="Stella A."/>
            <person name="Tartarini S."/>
            <person name="Tonutti P."/>
            <person name="Arus P."/>
            <person name="Orellana A."/>
            <person name="Wells C."/>
            <person name="Main D."/>
            <person name="Vizzotto G."/>
            <person name="Silva H."/>
            <person name="Salamini F."/>
            <person name="Schmutz J."/>
            <person name="Morgante M."/>
            <person name="Rokhsar D.S."/>
        </authorList>
    </citation>
    <scope>NUCLEOTIDE SEQUENCE [LARGE SCALE GENOMIC DNA]</scope>
    <source>
        <strain evidence="6">cv. Nemared</strain>
    </source>
</reference>
<dbReference type="PANTHER" id="PTHR13234">
    <property type="entry name" value="GAMMA-INTERFERON INDUCIBLE LYSOSOMAL THIOL REDUCTASE GILT"/>
    <property type="match status" value="1"/>
</dbReference>
<gene>
    <name evidence="5" type="ORF">PRUPE_6G283300</name>
</gene>
<evidence type="ECO:0000256" key="2">
    <source>
        <dbReference type="ARBA" id="ARBA00023180"/>
    </source>
</evidence>
<accession>A0A251NWX4</accession>
<dbReference type="Proteomes" id="UP000006882">
    <property type="component" value="Chromosome G6"/>
</dbReference>
<dbReference type="GO" id="GO:0016671">
    <property type="term" value="F:oxidoreductase activity, acting on a sulfur group of donors, disulfide as acceptor"/>
    <property type="evidence" value="ECO:0007669"/>
    <property type="project" value="InterPro"/>
</dbReference>
<dbReference type="Gramene" id="ONI03803">
    <property type="protein sequence ID" value="ONI03803"/>
    <property type="gene ID" value="PRUPE_6G283300"/>
</dbReference>
<evidence type="ECO:0000313" key="5">
    <source>
        <dbReference type="EMBL" id="ONI03803.1"/>
    </source>
</evidence>
<feature type="region of interest" description="Disordered" evidence="3">
    <location>
        <begin position="188"/>
        <end position="211"/>
    </location>
</feature>
<comment type="similarity">
    <text evidence="1">Belongs to the GILT family.</text>
</comment>
<dbReference type="PANTHER" id="PTHR13234:SF48">
    <property type="entry name" value="GAMMA INTERFERON RESPONSIVE LYSOSOMAL THIOL (GILT) REDUCTASE FAMILY PROTEIN"/>
    <property type="match status" value="1"/>
</dbReference>
<dbReference type="SMR" id="A0A251NWX4"/>
<evidence type="ECO:0000256" key="3">
    <source>
        <dbReference type="SAM" id="MobiDB-lite"/>
    </source>
</evidence>
<evidence type="ECO:0000256" key="4">
    <source>
        <dbReference type="SAM" id="SignalP"/>
    </source>
</evidence>
<feature type="chain" id="PRO_5012242180" evidence="4">
    <location>
        <begin position="26"/>
        <end position="211"/>
    </location>
</feature>
<dbReference type="InterPro" id="IPR004911">
    <property type="entry name" value="Interferon-induced_GILT"/>
</dbReference>
<dbReference type="AlphaFoldDB" id="A0A251NWX4"/>
<evidence type="ECO:0000313" key="6">
    <source>
        <dbReference type="Proteomes" id="UP000006882"/>
    </source>
</evidence>
<protein>
    <submittedName>
        <fullName evidence="5">Uncharacterized protein</fullName>
    </submittedName>
</protein>
<evidence type="ECO:0000256" key="1">
    <source>
        <dbReference type="ARBA" id="ARBA00005679"/>
    </source>
</evidence>
<dbReference type="EMBL" id="CM007656">
    <property type="protein sequence ID" value="ONI03803.1"/>
    <property type="molecule type" value="Genomic_DNA"/>
</dbReference>
<dbReference type="Pfam" id="PF03227">
    <property type="entry name" value="GILT"/>
    <property type="match status" value="1"/>
</dbReference>
<keyword evidence="4" id="KW-0732">Signal</keyword>
<organism evidence="5 6">
    <name type="scientific">Prunus persica</name>
    <name type="common">Peach</name>
    <name type="synonym">Amygdalus persica</name>
    <dbReference type="NCBI Taxonomy" id="3760"/>
    <lineage>
        <taxon>Eukaryota</taxon>
        <taxon>Viridiplantae</taxon>
        <taxon>Streptophyta</taxon>
        <taxon>Embryophyta</taxon>
        <taxon>Tracheophyta</taxon>
        <taxon>Spermatophyta</taxon>
        <taxon>Magnoliopsida</taxon>
        <taxon>eudicotyledons</taxon>
        <taxon>Gunneridae</taxon>
        <taxon>Pentapetalae</taxon>
        <taxon>rosids</taxon>
        <taxon>fabids</taxon>
        <taxon>Rosales</taxon>
        <taxon>Rosaceae</taxon>
        <taxon>Amygdaloideae</taxon>
        <taxon>Amygdaleae</taxon>
        <taxon>Prunus</taxon>
    </lineage>
</organism>
<keyword evidence="6" id="KW-1185">Reference proteome</keyword>
<sequence length="211" mass="24025">MGFRKLLTFFFFLLLLLIIPSYCNASEKVSVALYYETLCPYCADFIVNHLVKLFQNGLISIINLRLVPWGNAWLNSDGSFSCQHGSDECLLNTIDACTISIYPDVNRHFAFIHCVERLSLQGRHSAWANCFEMSRLGTTPIDCYNSGNGNVDYENFMAYICKAYKGQPPEACRSVRFTIESTGKEKPVPQVCRASEGRNSSHYQKHQHRKV</sequence>
<keyword evidence="2" id="KW-0325">Glycoprotein</keyword>
<name>A0A251NWX4_PRUPE</name>